<protein>
    <submittedName>
        <fullName evidence="2">Uncharacterized protein</fullName>
    </submittedName>
</protein>
<name>A0ABD0N8J7_CIRMR</name>
<feature type="compositionally biased region" description="Basic and acidic residues" evidence="1">
    <location>
        <begin position="32"/>
        <end position="69"/>
    </location>
</feature>
<sequence>MDLHEDNMESEHSRLSHHSDGKILESPFQSGKQEKYRKNAESSAGDHARTRTREPVGDPDRDRCSDGERSSASFYSDDYENPLHLHNEEGGLGECPAAPCIEQ</sequence>
<organism evidence="2 3">
    <name type="scientific">Cirrhinus mrigala</name>
    <name type="common">Mrigala</name>
    <dbReference type="NCBI Taxonomy" id="683832"/>
    <lineage>
        <taxon>Eukaryota</taxon>
        <taxon>Metazoa</taxon>
        <taxon>Chordata</taxon>
        <taxon>Craniata</taxon>
        <taxon>Vertebrata</taxon>
        <taxon>Euteleostomi</taxon>
        <taxon>Actinopterygii</taxon>
        <taxon>Neopterygii</taxon>
        <taxon>Teleostei</taxon>
        <taxon>Ostariophysi</taxon>
        <taxon>Cypriniformes</taxon>
        <taxon>Cyprinidae</taxon>
        <taxon>Labeoninae</taxon>
        <taxon>Labeonini</taxon>
        <taxon>Cirrhinus</taxon>
    </lineage>
</organism>
<dbReference type="AlphaFoldDB" id="A0ABD0N8J7"/>
<feature type="region of interest" description="Disordered" evidence="1">
    <location>
        <begin position="1"/>
        <end position="103"/>
    </location>
</feature>
<feature type="non-terminal residue" evidence="2">
    <location>
        <position position="103"/>
    </location>
</feature>
<dbReference type="EMBL" id="JAMKFB020000023">
    <property type="protein sequence ID" value="KAL0157963.1"/>
    <property type="molecule type" value="Genomic_DNA"/>
</dbReference>
<dbReference type="Proteomes" id="UP001529510">
    <property type="component" value="Unassembled WGS sequence"/>
</dbReference>
<feature type="compositionally biased region" description="Basic and acidic residues" evidence="1">
    <location>
        <begin position="1"/>
        <end position="23"/>
    </location>
</feature>
<comment type="caution">
    <text evidence="2">The sequence shown here is derived from an EMBL/GenBank/DDBJ whole genome shotgun (WGS) entry which is preliminary data.</text>
</comment>
<gene>
    <name evidence="2" type="ORF">M9458_046039</name>
</gene>
<evidence type="ECO:0000313" key="3">
    <source>
        <dbReference type="Proteomes" id="UP001529510"/>
    </source>
</evidence>
<accession>A0ABD0N8J7</accession>
<reference evidence="2 3" key="1">
    <citation type="submission" date="2024-05" db="EMBL/GenBank/DDBJ databases">
        <title>Genome sequencing and assembly of Indian major carp, Cirrhinus mrigala (Hamilton, 1822).</title>
        <authorList>
            <person name="Mohindra V."/>
            <person name="Chowdhury L.M."/>
            <person name="Lal K."/>
            <person name="Jena J.K."/>
        </authorList>
    </citation>
    <scope>NUCLEOTIDE SEQUENCE [LARGE SCALE GENOMIC DNA]</scope>
    <source>
        <strain evidence="2">CM1030</strain>
        <tissue evidence="2">Blood</tissue>
    </source>
</reference>
<evidence type="ECO:0000313" key="2">
    <source>
        <dbReference type="EMBL" id="KAL0157963.1"/>
    </source>
</evidence>
<evidence type="ECO:0000256" key="1">
    <source>
        <dbReference type="SAM" id="MobiDB-lite"/>
    </source>
</evidence>
<proteinExistence type="predicted"/>
<keyword evidence="3" id="KW-1185">Reference proteome</keyword>